<dbReference type="AlphaFoldDB" id="A0A2I2GAB2"/>
<sequence length="323" mass="34461">MSSSCKAWILSGQEGPKSLEFVENQELPPLGDHDVRVRIHAASLNHRDIAIAKGAYNLTIEPNVVPGSDAAGVVEDIGSSVDGFQPGDRVCTHLTSHMLDDAPATFADIGAGLGQRIHGTLRTHGVFHDTSLVKMPGNLTFDEAATLTCSGLTAWNGLFGFSLAADATVIATTSSDEKAAKLRSLGAHHIINYKATLNWGEVAKGLSPDGKGVHTVIDVGGLSTLRQSLHAVRPEGMIALTGLLGQAPDGDVPNIMDGLVHLCTIRGLLLGTRTQFAAMNQFIEKENIKPVVDDRPFGLEEVKEAFEYLSQQRHFSKVVTRTA</sequence>
<dbReference type="SUPFAM" id="SSF51735">
    <property type="entry name" value="NAD(P)-binding Rossmann-fold domains"/>
    <property type="match status" value="1"/>
</dbReference>
<comment type="caution">
    <text evidence="2">The sequence shown here is derived from an EMBL/GenBank/DDBJ whole genome shotgun (WGS) entry which is preliminary data.</text>
</comment>
<dbReference type="Pfam" id="PF00107">
    <property type="entry name" value="ADH_zinc_N"/>
    <property type="match status" value="1"/>
</dbReference>
<dbReference type="SMART" id="SM00829">
    <property type="entry name" value="PKS_ER"/>
    <property type="match status" value="1"/>
</dbReference>
<keyword evidence="3" id="KW-1185">Reference proteome</keyword>
<dbReference type="InterPro" id="IPR052711">
    <property type="entry name" value="Zinc_ADH-like"/>
</dbReference>
<evidence type="ECO:0000313" key="2">
    <source>
        <dbReference type="EMBL" id="PLB49812.1"/>
    </source>
</evidence>
<gene>
    <name evidence="2" type="ORF">P170DRAFT_447393</name>
</gene>
<dbReference type="PANTHER" id="PTHR45033">
    <property type="match status" value="1"/>
</dbReference>
<protein>
    <submittedName>
        <fullName evidence="2">GroES-like protein</fullName>
    </submittedName>
</protein>
<name>A0A2I2GAB2_9EURO</name>
<dbReference type="Gene3D" id="3.90.180.10">
    <property type="entry name" value="Medium-chain alcohol dehydrogenases, catalytic domain"/>
    <property type="match status" value="2"/>
</dbReference>
<dbReference type="GO" id="GO:0016491">
    <property type="term" value="F:oxidoreductase activity"/>
    <property type="evidence" value="ECO:0007669"/>
    <property type="project" value="InterPro"/>
</dbReference>
<dbReference type="SUPFAM" id="SSF50129">
    <property type="entry name" value="GroES-like"/>
    <property type="match status" value="1"/>
</dbReference>
<dbReference type="PANTHER" id="PTHR45033:SF2">
    <property type="entry name" value="ZINC-TYPE ALCOHOL DEHYDROGENASE-LIKE PROTEIN C1773.06C"/>
    <property type="match status" value="1"/>
</dbReference>
<dbReference type="EMBL" id="MSFO01000004">
    <property type="protein sequence ID" value="PLB49812.1"/>
    <property type="molecule type" value="Genomic_DNA"/>
</dbReference>
<dbReference type="InterPro" id="IPR036291">
    <property type="entry name" value="NAD(P)-bd_dom_sf"/>
</dbReference>
<feature type="domain" description="Enoyl reductase (ER)" evidence="1">
    <location>
        <begin position="15"/>
        <end position="320"/>
    </location>
</feature>
<dbReference type="Pfam" id="PF08240">
    <property type="entry name" value="ADH_N"/>
    <property type="match status" value="1"/>
</dbReference>
<dbReference type="InterPro" id="IPR013149">
    <property type="entry name" value="ADH-like_C"/>
</dbReference>
<organism evidence="2 3">
    <name type="scientific">Aspergillus steynii IBT 23096</name>
    <dbReference type="NCBI Taxonomy" id="1392250"/>
    <lineage>
        <taxon>Eukaryota</taxon>
        <taxon>Fungi</taxon>
        <taxon>Dikarya</taxon>
        <taxon>Ascomycota</taxon>
        <taxon>Pezizomycotina</taxon>
        <taxon>Eurotiomycetes</taxon>
        <taxon>Eurotiomycetidae</taxon>
        <taxon>Eurotiales</taxon>
        <taxon>Aspergillaceae</taxon>
        <taxon>Aspergillus</taxon>
        <taxon>Aspergillus subgen. Circumdati</taxon>
    </lineage>
</organism>
<dbReference type="GeneID" id="36558572"/>
<dbReference type="OrthoDB" id="9930022at2759"/>
<evidence type="ECO:0000259" key="1">
    <source>
        <dbReference type="SMART" id="SM00829"/>
    </source>
</evidence>
<dbReference type="RefSeq" id="XP_024705114.1">
    <property type="nucleotide sequence ID" value="XM_024850873.1"/>
</dbReference>
<evidence type="ECO:0000313" key="3">
    <source>
        <dbReference type="Proteomes" id="UP000234275"/>
    </source>
</evidence>
<dbReference type="STRING" id="1392250.A0A2I2GAB2"/>
<dbReference type="CDD" id="cd08276">
    <property type="entry name" value="MDR7"/>
    <property type="match status" value="1"/>
</dbReference>
<dbReference type="InterPro" id="IPR011032">
    <property type="entry name" value="GroES-like_sf"/>
</dbReference>
<dbReference type="InterPro" id="IPR013154">
    <property type="entry name" value="ADH-like_N"/>
</dbReference>
<dbReference type="Gene3D" id="3.40.50.720">
    <property type="entry name" value="NAD(P)-binding Rossmann-like Domain"/>
    <property type="match status" value="1"/>
</dbReference>
<dbReference type="VEuPathDB" id="FungiDB:P170DRAFT_447393"/>
<reference evidence="2 3" key="1">
    <citation type="submission" date="2016-12" db="EMBL/GenBank/DDBJ databases">
        <title>The genomes of Aspergillus section Nigri reveals drivers in fungal speciation.</title>
        <authorList>
            <consortium name="DOE Joint Genome Institute"/>
            <person name="Vesth T.C."/>
            <person name="Nybo J."/>
            <person name="Theobald S."/>
            <person name="Brandl J."/>
            <person name="Frisvad J.C."/>
            <person name="Nielsen K.F."/>
            <person name="Lyhne E.K."/>
            <person name="Kogle M.E."/>
            <person name="Kuo A."/>
            <person name="Riley R."/>
            <person name="Clum A."/>
            <person name="Nolan M."/>
            <person name="Lipzen A."/>
            <person name="Salamov A."/>
            <person name="Henrissat B."/>
            <person name="Wiebenga A."/>
            <person name="De Vries R.P."/>
            <person name="Grigoriev I.V."/>
            <person name="Mortensen U.H."/>
            <person name="Andersen M.R."/>
            <person name="Baker S.E."/>
        </authorList>
    </citation>
    <scope>NUCLEOTIDE SEQUENCE [LARGE SCALE GENOMIC DNA]</scope>
    <source>
        <strain evidence="2 3">IBT 23096</strain>
    </source>
</reference>
<accession>A0A2I2GAB2</accession>
<proteinExistence type="predicted"/>
<dbReference type="InterPro" id="IPR020843">
    <property type="entry name" value="ER"/>
</dbReference>
<dbReference type="Proteomes" id="UP000234275">
    <property type="component" value="Unassembled WGS sequence"/>
</dbReference>